<dbReference type="EMBL" id="ML993598">
    <property type="protein sequence ID" value="KAF2166065.1"/>
    <property type="molecule type" value="Genomic_DNA"/>
</dbReference>
<dbReference type="GO" id="GO:0018773">
    <property type="term" value="F:acetylpyruvate hydrolase activity"/>
    <property type="evidence" value="ECO:0007669"/>
    <property type="project" value="TreeGrafter"/>
</dbReference>
<evidence type="ECO:0000313" key="5">
    <source>
        <dbReference type="Proteomes" id="UP000799537"/>
    </source>
</evidence>
<sequence length="282" mass="30347">MATFQRLIRFQSKEDGSIHYADIGSNDVSKVQGTRVQAYSSLDALSSKASSNTVTVDRLLAPVPNPNLPIYCVGLNYRSHAEEAGLKVPKQPPLWTKPAAALASPGEDIPVGKFCAEANLDYEGELVFVTSKAAKNITPEQAPEYILGYTVGNDISCRTHQAPENCGWQFYFAKAFDKFAPIGPVLLGAEHLSKDVKLVTKVNGDVVQESKCLEDMIFSINDILSWMSQETTIPAGTAVMTGTPAGVGLFRKPQLFLKDSDVVEIELAGAGAGVLKNKIVVA</sequence>
<gene>
    <name evidence="4" type="ORF">M409DRAFT_36819</name>
</gene>
<dbReference type="RefSeq" id="XP_033666954.1">
    <property type="nucleotide sequence ID" value="XM_033810622.1"/>
</dbReference>
<protein>
    <recommendedName>
        <fullName evidence="3">Fumarylacetoacetase-like C-terminal domain-containing protein</fullName>
    </recommendedName>
</protein>
<dbReference type="FunFam" id="3.90.850.10:FF:000002">
    <property type="entry name" value="2-hydroxyhepta-2,4-diene-1,7-dioate isomerase"/>
    <property type="match status" value="1"/>
</dbReference>
<dbReference type="GO" id="GO:0006107">
    <property type="term" value="P:oxaloacetate metabolic process"/>
    <property type="evidence" value="ECO:0007669"/>
    <property type="project" value="UniProtKB-ARBA"/>
</dbReference>
<keyword evidence="5" id="KW-1185">Reference proteome</keyword>
<evidence type="ECO:0000259" key="3">
    <source>
        <dbReference type="Pfam" id="PF01557"/>
    </source>
</evidence>
<keyword evidence="2" id="KW-0479">Metal-binding</keyword>
<feature type="domain" description="Fumarylacetoacetase-like C-terminal" evidence="3">
    <location>
        <begin position="70"/>
        <end position="279"/>
    </location>
</feature>
<dbReference type="Proteomes" id="UP000799537">
    <property type="component" value="Unassembled WGS sequence"/>
</dbReference>
<dbReference type="SUPFAM" id="SSF56529">
    <property type="entry name" value="FAH"/>
    <property type="match status" value="1"/>
</dbReference>
<dbReference type="GO" id="GO:0046872">
    <property type="term" value="F:metal ion binding"/>
    <property type="evidence" value="ECO:0007669"/>
    <property type="project" value="UniProtKB-KW"/>
</dbReference>
<evidence type="ECO:0000256" key="2">
    <source>
        <dbReference type="ARBA" id="ARBA00022723"/>
    </source>
</evidence>
<dbReference type="AlphaFoldDB" id="A0A6A6CFZ1"/>
<dbReference type="InterPro" id="IPR036663">
    <property type="entry name" value="Fumarylacetoacetase_C_sf"/>
</dbReference>
<dbReference type="OrthoDB" id="411064at2759"/>
<dbReference type="InterPro" id="IPR011234">
    <property type="entry name" value="Fumarylacetoacetase-like_C"/>
</dbReference>
<proteinExistence type="inferred from homology"/>
<organism evidence="4 5">
    <name type="scientific">Zasmidium cellare ATCC 36951</name>
    <dbReference type="NCBI Taxonomy" id="1080233"/>
    <lineage>
        <taxon>Eukaryota</taxon>
        <taxon>Fungi</taxon>
        <taxon>Dikarya</taxon>
        <taxon>Ascomycota</taxon>
        <taxon>Pezizomycotina</taxon>
        <taxon>Dothideomycetes</taxon>
        <taxon>Dothideomycetidae</taxon>
        <taxon>Mycosphaerellales</taxon>
        <taxon>Mycosphaerellaceae</taxon>
        <taxon>Zasmidium</taxon>
    </lineage>
</organism>
<accession>A0A6A6CFZ1</accession>
<name>A0A6A6CFZ1_ZASCE</name>
<dbReference type="GeneID" id="54563894"/>
<evidence type="ECO:0000256" key="1">
    <source>
        <dbReference type="ARBA" id="ARBA00010211"/>
    </source>
</evidence>
<evidence type="ECO:0000313" key="4">
    <source>
        <dbReference type="EMBL" id="KAF2166065.1"/>
    </source>
</evidence>
<dbReference type="PANTHER" id="PTHR11820:SF86">
    <property type="entry name" value="FUMARYLACETOACETATE HYDROLASE FAMILY PROTEIN (AFU_ORTHOLOGUE AFUA_7G07000)"/>
    <property type="match status" value="1"/>
</dbReference>
<dbReference type="Pfam" id="PF01557">
    <property type="entry name" value="FAA_hydrolase"/>
    <property type="match status" value="1"/>
</dbReference>
<dbReference type="GO" id="GO:0050163">
    <property type="term" value="F:oxaloacetate tautomerase activity"/>
    <property type="evidence" value="ECO:0007669"/>
    <property type="project" value="UniProtKB-ARBA"/>
</dbReference>
<dbReference type="PANTHER" id="PTHR11820">
    <property type="entry name" value="ACYLPYRUVASE"/>
    <property type="match status" value="1"/>
</dbReference>
<comment type="similarity">
    <text evidence="1">Belongs to the FAH family.</text>
</comment>
<reference evidence="4" key="1">
    <citation type="journal article" date="2020" name="Stud. Mycol.">
        <title>101 Dothideomycetes genomes: a test case for predicting lifestyles and emergence of pathogens.</title>
        <authorList>
            <person name="Haridas S."/>
            <person name="Albert R."/>
            <person name="Binder M."/>
            <person name="Bloem J."/>
            <person name="Labutti K."/>
            <person name="Salamov A."/>
            <person name="Andreopoulos B."/>
            <person name="Baker S."/>
            <person name="Barry K."/>
            <person name="Bills G."/>
            <person name="Bluhm B."/>
            <person name="Cannon C."/>
            <person name="Castanera R."/>
            <person name="Culley D."/>
            <person name="Daum C."/>
            <person name="Ezra D."/>
            <person name="Gonzalez J."/>
            <person name="Henrissat B."/>
            <person name="Kuo A."/>
            <person name="Liang C."/>
            <person name="Lipzen A."/>
            <person name="Lutzoni F."/>
            <person name="Magnuson J."/>
            <person name="Mondo S."/>
            <person name="Nolan M."/>
            <person name="Ohm R."/>
            <person name="Pangilinan J."/>
            <person name="Park H.-J."/>
            <person name="Ramirez L."/>
            <person name="Alfaro M."/>
            <person name="Sun H."/>
            <person name="Tritt A."/>
            <person name="Yoshinaga Y."/>
            <person name="Zwiers L.-H."/>
            <person name="Turgeon B."/>
            <person name="Goodwin S."/>
            <person name="Spatafora J."/>
            <person name="Crous P."/>
            <person name="Grigoriev I."/>
        </authorList>
    </citation>
    <scope>NUCLEOTIDE SEQUENCE</scope>
    <source>
        <strain evidence="4">ATCC 36951</strain>
    </source>
</reference>
<dbReference type="Gene3D" id="3.90.850.10">
    <property type="entry name" value="Fumarylacetoacetase-like, C-terminal domain"/>
    <property type="match status" value="1"/>
</dbReference>